<evidence type="ECO:0000313" key="2">
    <source>
        <dbReference type="EMBL" id="RSH77912.1"/>
    </source>
</evidence>
<dbReference type="SUPFAM" id="SSF50985">
    <property type="entry name" value="RCC1/BLIP-II"/>
    <property type="match status" value="1"/>
</dbReference>
<evidence type="ECO:0000313" key="3">
    <source>
        <dbReference type="Proteomes" id="UP000279236"/>
    </source>
</evidence>
<dbReference type="EMBL" id="RSCE01000014">
    <property type="protein sequence ID" value="RSH77912.1"/>
    <property type="molecule type" value="Genomic_DNA"/>
</dbReference>
<evidence type="ECO:0008006" key="4">
    <source>
        <dbReference type="Google" id="ProtNLM"/>
    </source>
</evidence>
<dbReference type="PANTHER" id="PTHR47563">
    <property type="entry name" value="PROTEIN FMP25, MITOCHONDRIAL"/>
    <property type="match status" value="1"/>
</dbReference>
<dbReference type="PANTHER" id="PTHR47563:SF1">
    <property type="entry name" value="PROTEIN FMP25, MITOCHONDRIAL"/>
    <property type="match status" value="1"/>
</dbReference>
<dbReference type="AlphaFoldDB" id="A0A427XGF9"/>
<dbReference type="GO" id="GO:0005743">
    <property type="term" value="C:mitochondrial inner membrane"/>
    <property type="evidence" value="ECO:0007669"/>
    <property type="project" value="TreeGrafter"/>
</dbReference>
<evidence type="ECO:0000256" key="1">
    <source>
        <dbReference type="PROSITE-ProRule" id="PRU00235"/>
    </source>
</evidence>
<organism evidence="2 3">
    <name type="scientific">Apiotrichum porosum</name>
    <dbReference type="NCBI Taxonomy" id="105984"/>
    <lineage>
        <taxon>Eukaryota</taxon>
        <taxon>Fungi</taxon>
        <taxon>Dikarya</taxon>
        <taxon>Basidiomycota</taxon>
        <taxon>Agaricomycotina</taxon>
        <taxon>Tremellomycetes</taxon>
        <taxon>Trichosporonales</taxon>
        <taxon>Trichosporonaceae</taxon>
        <taxon>Apiotrichum</taxon>
    </lineage>
</organism>
<dbReference type="InterPro" id="IPR053245">
    <property type="entry name" value="MitoProcess-Associated"/>
</dbReference>
<protein>
    <recommendedName>
        <fullName evidence="4">Regulator of chromosome condensation</fullName>
    </recommendedName>
</protein>
<gene>
    <name evidence="2" type="ORF">EHS24_002985</name>
</gene>
<dbReference type="OrthoDB" id="10256179at2759"/>
<reference evidence="2 3" key="1">
    <citation type="submission" date="2018-11" db="EMBL/GenBank/DDBJ databases">
        <title>Genome sequence of Apiotrichum porosum DSM 27194.</title>
        <authorList>
            <person name="Aliyu H."/>
            <person name="Gorte O."/>
            <person name="Ochsenreither K."/>
        </authorList>
    </citation>
    <scope>NUCLEOTIDE SEQUENCE [LARGE SCALE GENOMIC DNA]</scope>
    <source>
        <strain evidence="2 3">DSM 27194</strain>
    </source>
</reference>
<dbReference type="Gene3D" id="2.130.10.30">
    <property type="entry name" value="Regulator of chromosome condensation 1/beta-lactamase-inhibitor protein II"/>
    <property type="match status" value="1"/>
</dbReference>
<dbReference type="InterPro" id="IPR000408">
    <property type="entry name" value="Reg_chr_condens"/>
</dbReference>
<comment type="caution">
    <text evidence="2">The sequence shown here is derived from an EMBL/GenBank/DDBJ whole genome shotgun (WGS) entry which is preliminary data.</text>
</comment>
<feature type="repeat" description="RCC1" evidence="1">
    <location>
        <begin position="312"/>
        <end position="372"/>
    </location>
</feature>
<dbReference type="Pfam" id="PF00415">
    <property type="entry name" value="RCC1"/>
    <property type="match status" value="1"/>
</dbReference>
<keyword evidence="3" id="KW-1185">Reference proteome</keyword>
<dbReference type="GeneID" id="39587528"/>
<dbReference type="PROSITE" id="PS50012">
    <property type="entry name" value="RCC1_3"/>
    <property type="match status" value="1"/>
</dbReference>
<dbReference type="STRING" id="105984.A0A427XGF9"/>
<accession>A0A427XGF9</accession>
<proteinExistence type="predicted"/>
<dbReference type="RefSeq" id="XP_028473059.1">
    <property type="nucleotide sequence ID" value="XM_028618692.1"/>
</dbReference>
<sequence>MPFATSTRSLGARAVPLATAAALSFTIYATHSFSHPARNDDTPVETTVLHANAKAGSVPTVKGKILLSGASAPLTPLGWGSNTYLTVLPDVARKTIKRPTAMSQLGATPYRDLAIHEKYGAVIDARGDLWMWGAGYDPEGEVGRSLRGKRLRKLAPGPGKLFSLSKDGRLYVVSADRAFQDAHKKSRSWWKKLVTRDPIVDFVELHAKALNWGEHFAGVAVGQHHLLAVTNHGRTFSLPLSPAANTHRQLGTKQTFPVADTPKEALAQSPDLPPASDPRFATTLTEIPALSGIQIAEVAASERSSFVRTTEGRVLGFGANDYGQIGLGPTTTVSTVPTPVEISLGKAYPNGASVRCTGITAGGQTTLFTVESTLPGASTTLVDVLSCGNGQNGSLGSGMWSSASYAPARIKAISSLQEYSEKEGKTIPIGIYSLSMSPSPMCHAFAVLDTVRNADAKGAGEGLFGKDVLVWGGNSDYQLGTGKRSAQATPQHLASVIPHAIDTLVADIGTEEVEGSPIPVTRLQLHTGKADAYDPMGKLIKRGVKVEETLVAGYNCSVLYSKIVS</sequence>
<dbReference type="GO" id="GO:0034551">
    <property type="term" value="P:mitochondrial respiratory chain complex III assembly"/>
    <property type="evidence" value="ECO:0007669"/>
    <property type="project" value="TreeGrafter"/>
</dbReference>
<dbReference type="Proteomes" id="UP000279236">
    <property type="component" value="Unassembled WGS sequence"/>
</dbReference>
<name>A0A427XGF9_9TREE</name>
<dbReference type="InterPro" id="IPR009091">
    <property type="entry name" value="RCC1/BLIP-II"/>
</dbReference>